<name>A0A0G1HZ22_9BACT</name>
<accession>A0A0G1HZ22</accession>
<gene>
    <name evidence="1" type="ORF">UW44_C0002G0082</name>
</gene>
<sequence length="239" mass="27223">MKITILRGVPLSDENLRILDSFFSVIDKVVGLGQYHMGFTTAKIKDGVLYWKKKDSGYLAFDSIFRCMYEVDDNLNRLGENFSIDFEDLILLTEVLGICLANAETGVFSTSRRLIRSLNTLVYSIRNLFPGVKHYQGYPQTEAYILLDRSLIFIARKVIEAGEEAMQLLRSKIIEGRLFLFQGDDYLVIHPDGPKFGSSEIMRSPTLNITDCVPGFISRESDVRKLRDEFLVWLSEAGL</sequence>
<protein>
    <submittedName>
        <fullName evidence="1">Uncharacterized protein</fullName>
    </submittedName>
</protein>
<evidence type="ECO:0000313" key="1">
    <source>
        <dbReference type="EMBL" id="KKT52416.1"/>
    </source>
</evidence>
<dbReference type="AlphaFoldDB" id="A0A0G1HZ22"/>
<dbReference type="EMBL" id="LCIH01000002">
    <property type="protein sequence ID" value="KKT52416.1"/>
    <property type="molecule type" value="Genomic_DNA"/>
</dbReference>
<organism evidence="1 2">
    <name type="scientific">Candidatus Collierbacteria bacterium GW2011_GWB2_44_22</name>
    <dbReference type="NCBI Taxonomy" id="1618387"/>
    <lineage>
        <taxon>Bacteria</taxon>
        <taxon>Candidatus Collieribacteriota</taxon>
    </lineage>
</organism>
<proteinExistence type="predicted"/>
<dbReference type="STRING" id="1618387.UW44_C0002G0082"/>
<comment type="caution">
    <text evidence="1">The sequence shown here is derived from an EMBL/GenBank/DDBJ whole genome shotgun (WGS) entry which is preliminary data.</text>
</comment>
<reference evidence="1 2" key="1">
    <citation type="journal article" date="2015" name="Nature">
        <title>rRNA introns, odd ribosomes, and small enigmatic genomes across a large radiation of phyla.</title>
        <authorList>
            <person name="Brown C.T."/>
            <person name="Hug L.A."/>
            <person name="Thomas B.C."/>
            <person name="Sharon I."/>
            <person name="Castelle C.J."/>
            <person name="Singh A."/>
            <person name="Wilkins M.J."/>
            <person name="Williams K.H."/>
            <person name="Banfield J.F."/>
        </authorList>
    </citation>
    <scope>NUCLEOTIDE SEQUENCE [LARGE SCALE GENOMIC DNA]</scope>
</reference>
<evidence type="ECO:0000313" key="2">
    <source>
        <dbReference type="Proteomes" id="UP000034006"/>
    </source>
</evidence>
<dbReference type="Proteomes" id="UP000034006">
    <property type="component" value="Unassembled WGS sequence"/>
</dbReference>